<proteinExistence type="inferred from homology"/>
<dbReference type="Gene3D" id="3.40.190.10">
    <property type="entry name" value="Periplasmic binding protein-like II"/>
    <property type="match status" value="2"/>
</dbReference>
<dbReference type="InterPro" id="IPR005119">
    <property type="entry name" value="LysR_subst-bd"/>
</dbReference>
<dbReference type="RefSeq" id="WP_093632966.1">
    <property type="nucleotide sequence ID" value="NZ_FPBH01000002.1"/>
</dbReference>
<dbReference type="PRINTS" id="PR00039">
    <property type="entry name" value="HTHLYSR"/>
</dbReference>
<dbReference type="OrthoDB" id="8557381at2"/>
<name>A0A1I6Z8G1_9BURK</name>
<dbReference type="Proteomes" id="UP000198844">
    <property type="component" value="Unassembled WGS sequence"/>
</dbReference>
<keyword evidence="4" id="KW-0804">Transcription</keyword>
<dbReference type="GO" id="GO:0003700">
    <property type="term" value="F:DNA-binding transcription factor activity"/>
    <property type="evidence" value="ECO:0007669"/>
    <property type="project" value="InterPro"/>
</dbReference>
<dbReference type="InterPro" id="IPR050389">
    <property type="entry name" value="LysR-type_TF"/>
</dbReference>
<dbReference type="Pfam" id="PF00126">
    <property type="entry name" value="HTH_1"/>
    <property type="match status" value="1"/>
</dbReference>
<gene>
    <name evidence="6" type="ORF">SAMN05192563_1002211</name>
</gene>
<dbReference type="SUPFAM" id="SSF46785">
    <property type="entry name" value="Winged helix' DNA-binding domain"/>
    <property type="match status" value="1"/>
</dbReference>
<keyword evidence="3 6" id="KW-0238">DNA-binding</keyword>
<dbReference type="CDD" id="cd08417">
    <property type="entry name" value="PBP2_Nitroaromatics_like"/>
    <property type="match status" value="1"/>
</dbReference>
<dbReference type="PROSITE" id="PS50931">
    <property type="entry name" value="HTH_LYSR"/>
    <property type="match status" value="1"/>
</dbReference>
<protein>
    <submittedName>
        <fullName evidence="6">DNA-binding transcriptional regulator, LysR family</fullName>
    </submittedName>
</protein>
<dbReference type="PANTHER" id="PTHR30118:SF15">
    <property type="entry name" value="TRANSCRIPTIONAL REGULATORY PROTEIN"/>
    <property type="match status" value="1"/>
</dbReference>
<feature type="domain" description="HTH lysR-type" evidence="5">
    <location>
        <begin position="7"/>
        <end position="64"/>
    </location>
</feature>
<dbReference type="Gene3D" id="1.10.10.10">
    <property type="entry name" value="Winged helix-like DNA-binding domain superfamily/Winged helix DNA-binding domain"/>
    <property type="match status" value="1"/>
</dbReference>
<reference evidence="6 7" key="1">
    <citation type="submission" date="2016-10" db="EMBL/GenBank/DDBJ databases">
        <authorList>
            <person name="de Groot N.N."/>
        </authorList>
    </citation>
    <scope>NUCLEOTIDE SEQUENCE [LARGE SCALE GENOMIC DNA]</scope>
    <source>
        <strain evidence="6 7">LMG 27731</strain>
    </source>
</reference>
<dbReference type="GO" id="GO:0003677">
    <property type="term" value="F:DNA binding"/>
    <property type="evidence" value="ECO:0007669"/>
    <property type="project" value="UniProtKB-KW"/>
</dbReference>
<evidence type="ECO:0000256" key="3">
    <source>
        <dbReference type="ARBA" id="ARBA00023125"/>
    </source>
</evidence>
<dbReference type="InterPro" id="IPR000847">
    <property type="entry name" value="LysR_HTH_N"/>
</dbReference>
<sequence length="303" mass="33654">MIDLRGIDLNLLVSLDALLAESNVTRAAERLHLTQPAVSTQLSRLRQIFGDPLLLPAETGRGMTRTARALELMEPLHAALKNLEAVVRHQSAFDPHTDTRRFVIAAHDNATAVLGMRLMERLPASAGPGVRVAFVIGDQPTAASRLESGEIDLLLGSDRMIPPSMKVRKLYDEHFVFVQRKGHPRGDAPLDLDTYCALDHVLVSTSGGSFHGFMDEHLDELGRQRRVALSLQHFALVPELLSKTDYVSTLPSRFAARYVDRLDIFALPFEARGFTLYAGWHPRNQADPALVWLREMLAELAAQ</sequence>
<dbReference type="EMBL" id="FPBH01000002">
    <property type="protein sequence ID" value="SFT58958.1"/>
    <property type="molecule type" value="Genomic_DNA"/>
</dbReference>
<dbReference type="SUPFAM" id="SSF53850">
    <property type="entry name" value="Periplasmic binding protein-like II"/>
    <property type="match status" value="1"/>
</dbReference>
<accession>A0A1I6Z8G1</accession>
<evidence type="ECO:0000256" key="2">
    <source>
        <dbReference type="ARBA" id="ARBA00023015"/>
    </source>
</evidence>
<dbReference type="InterPro" id="IPR036388">
    <property type="entry name" value="WH-like_DNA-bd_sf"/>
</dbReference>
<evidence type="ECO:0000313" key="6">
    <source>
        <dbReference type="EMBL" id="SFT58958.1"/>
    </source>
</evidence>
<evidence type="ECO:0000313" key="7">
    <source>
        <dbReference type="Proteomes" id="UP000198844"/>
    </source>
</evidence>
<evidence type="ECO:0000256" key="1">
    <source>
        <dbReference type="ARBA" id="ARBA00009437"/>
    </source>
</evidence>
<comment type="similarity">
    <text evidence="1">Belongs to the LysR transcriptional regulatory family.</text>
</comment>
<evidence type="ECO:0000256" key="4">
    <source>
        <dbReference type="ARBA" id="ARBA00023163"/>
    </source>
</evidence>
<dbReference type="AlphaFoldDB" id="A0A1I6Z8G1"/>
<dbReference type="InterPro" id="IPR036390">
    <property type="entry name" value="WH_DNA-bd_sf"/>
</dbReference>
<organism evidence="6 7">
    <name type="scientific">Paraburkholderia aspalathi</name>
    <dbReference type="NCBI Taxonomy" id="1324617"/>
    <lineage>
        <taxon>Bacteria</taxon>
        <taxon>Pseudomonadati</taxon>
        <taxon>Pseudomonadota</taxon>
        <taxon>Betaproteobacteria</taxon>
        <taxon>Burkholderiales</taxon>
        <taxon>Burkholderiaceae</taxon>
        <taxon>Paraburkholderia</taxon>
    </lineage>
</organism>
<evidence type="ECO:0000259" key="5">
    <source>
        <dbReference type="PROSITE" id="PS50931"/>
    </source>
</evidence>
<dbReference type="Pfam" id="PF03466">
    <property type="entry name" value="LysR_substrate"/>
    <property type="match status" value="1"/>
</dbReference>
<dbReference type="InterPro" id="IPR037402">
    <property type="entry name" value="YidZ_PBP2"/>
</dbReference>
<keyword evidence="2" id="KW-0805">Transcription regulation</keyword>
<dbReference type="PANTHER" id="PTHR30118">
    <property type="entry name" value="HTH-TYPE TRANSCRIPTIONAL REGULATOR LEUO-RELATED"/>
    <property type="match status" value="1"/>
</dbReference>